<evidence type="ECO:0000313" key="3">
    <source>
        <dbReference type="Proteomes" id="UP001152888"/>
    </source>
</evidence>
<reference evidence="2" key="1">
    <citation type="submission" date="2022-03" db="EMBL/GenBank/DDBJ databases">
        <authorList>
            <person name="Sayadi A."/>
        </authorList>
    </citation>
    <scope>NUCLEOTIDE SEQUENCE</scope>
</reference>
<protein>
    <recommendedName>
        <fullName evidence="1">PiggyBac transposable element-derived protein domain-containing protein</fullName>
    </recommendedName>
</protein>
<keyword evidence="3" id="KW-1185">Reference proteome</keyword>
<dbReference type="Proteomes" id="UP001152888">
    <property type="component" value="Unassembled WGS sequence"/>
</dbReference>
<dbReference type="PANTHER" id="PTHR46599:SF3">
    <property type="entry name" value="PIGGYBAC TRANSPOSABLE ELEMENT-DERIVED PROTEIN 4"/>
    <property type="match status" value="1"/>
</dbReference>
<name>A0A9P0Q579_ACAOB</name>
<sequence>MYKLCTTDAYTFNFKIYCGKKEDISEHGHTVDVTVKLMESLLNEGRSLYTDNFYASVKLAEYLLQNDTYLCGTLRSNRKGNAKDVCKKNLKKGEMYAMENANGVRVYKSLDKRPVIMLSTLPQIMDELVTTGKKNRKEEDIKKPQCIIDYNNAKKSADISDQMSSY</sequence>
<dbReference type="AlphaFoldDB" id="A0A9P0Q579"/>
<organism evidence="2 3">
    <name type="scientific">Acanthoscelides obtectus</name>
    <name type="common">Bean weevil</name>
    <name type="synonym">Bruchus obtectus</name>
    <dbReference type="NCBI Taxonomy" id="200917"/>
    <lineage>
        <taxon>Eukaryota</taxon>
        <taxon>Metazoa</taxon>
        <taxon>Ecdysozoa</taxon>
        <taxon>Arthropoda</taxon>
        <taxon>Hexapoda</taxon>
        <taxon>Insecta</taxon>
        <taxon>Pterygota</taxon>
        <taxon>Neoptera</taxon>
        <taxon>Endopterygota</taxon>
        <taxon>Coleoptera</taxon>
        <taxon>Polyphaga</taxon>
        <taxon>Cucujiformia</taxon>
        <taxon>Chrysomeloidea</taxon>
        <taxon>Chrysomelidae</taxon>
        <taxon>Bruchinae</taxon>
        <taxon>Bruchini</taxon>
        <taxon>Acanthoscelides</taxon>
    </lineage>
</organism>
<accession>A0A9P0Q579</accession>
<proteinExistence type="predicted"/>
<comment type="caution">
    <text evidence="2">The sequence shown here is derived from an EMBL/GenBank/DDBJ whole genome shotgun (WGS) entry which is preliminary data.</text>
</comment>
<dbReference type="OrthoDB" id="6771282at2759"/>
<dbReference type="Pfam" id="PF13843">
    <property type="entry name" value="DDE_Tnp_1_7"/>
    <property type="match status" value="1"/>
</dbReference>
<feature type="domain" description="PiggyBac transposable element-derived protein" evidence="1">
    <location>
        <begin position="2"/>
        <end position="164"/>
    </location>
</feature>
<dbReference type="EMBL" id="CAKOFQ010007879">
    <property type="protein sequence ID" value="CAH2009420.1"/>
    <property type="molecule type" value="Genomic_DNA"/>
</dbReference>
<evidence type="ECO:0000259" key="1">
    <source>
        <dbReference type="Pfam" id="PF13843"/>
    </source>
</evidence>
<evidence type="ECO:0000313" key="2">
    <source>
        <dbReference type="EMBL" id="CAH2009420.1"/>
    </source>
</evidence>
<gene>
    <name evidence="2" type="ORF">ACAOBT_LOCUS30855</name>
</gene>
<dbReference type="PANTHER" id="PTHR46599">
    <property type="entry name" value="PIGGYBAC TRANSPOSABLE ELEMENT-DERIVED PROTEIN 4"/>
    <property type="match status" value="1"/>
</dbReference>
<dbReference type="InterPro" id="IPR029526">
    <property type="entry name" value="PGBD"/>
</dbReference>